<evidence type="ECO:0000259" key="1">
    <source>
        <dbReference type="Pfam" id="PF18593"/>
    </source>
</evidence>
<dbReference type="InterPro" id="IPR041129">
    <property type="entry name" value="CdiI_2"/>
</dbReference>
<proteinExistence type="predicted"/>
<dbReference type="EMBL" id="LR700646">
    <property type="protein sequence ID" value="VVM15566.1"/>
    <property type="molecule type" value="Genomic_DNA"/>
</dbReference>
<sequence length="106" mass="12558">MNTPLTELQQFLGAYFNQDWTAEYSSADEAIDSFLLDSPRDIIITVRKEILDLIKTYTDEPTFQSNLLHEQHCYYYYPNQWDSGQSWLNHIIVKFDEYLVKAENPV</sequence>
<gene>
    <name evidence="2" type="ORF">PS683_03882</name>
</gene>
<dbReference type="Pfam" id="PF18593">
    <property type="entry name" value="CdiI_2"/>
    <property type="match status" value="1"/>
</dbReference>
<dbReference type="CDD" id="cd20687">
    <property type="entry name" value="CdiI_Ykris-like"/>
    <property type="match status" value="1"/>
</dbReference>
<organism evidence="2">
    <name type="scientific">Pseudomonas fluorescens</name>
    <dbReference type="NCBI Taxonomy" id="294"/>
    <lineage>
        <taxon>Bacteria</taxon>
        <taxon>Pseudomonadati</taxon>
        <taxon>Pseudomonadota</taxon>
        <taxon>Gammaproteobacteria</taxon>
        <taxon>Pseudomonadales</taxon>
        <taxon>Pseudomonadaceae</taxon>
        <taxon>Pseudomonas</taxon>
    </lineage>
</organism>
<evidence type="ECO:0000313" key="2">
    <source>
        <dbReference type="EMBL" id="VVM15566.1"/>
    </source>
</evidence>
<name>A0A5E6MVY3_PSEFL</name>
<dbReference type="AlphaFoldDB" id="A0A5E6MVY3"/>
<accession>A0A5E6MVY3</accession>
<protein>
    <recommendedName>
        <fullName evidence="1">CdiI immunity protein domain-containing protein</fullName>
    </recommendedName>
</protein>
<feature type="domain" description="CdiI immunity protein" evidence="1">
    <location>
        <begin position="6"/>
        <end position="91"/>
    </location>
</feature>
<reference evidence="2" key="1">
    <citation type="submission" date="2019-09" db="EMBL/GenBank/DDBJ databases">
        <authorList>
            <person name="Chandra G."/>
            <person name="Truman W A."/>
        </authorList>
    </citation>
    <scope>NUCLEOTIDE SEQUENCE</scope>
    <source>
        <strain evidence="2">PS683</strain>
    </source>
</reference>